<sequence>MADINVQDHPRMFSDEGTESKKLYSGSSLEGPRRAIKPTHSRHQTSSRSSDEDITVAHRVPLPLGIIDALVWFSNRRAKWRRHQRMNALKSQAAGGGGGDWRTMGGENSAFKAPDRMSDTSEEINVTDSEEESRQGSEAAVPLHRHSPPQPQEQDLPRLAPPADLRASIESWRESALRAEPLQLTKYDRDRAL</sequence>
<reference evidence="2" key="1">
    <citation type="submission" date="2022-01" db="EMBL/GenBank/DDBJ databases">
        <authorList>
            <person name="King R."/>
        </authorList>
    </citation>
    <scope>NUCLEOTIDE SEQUENCE</scope>
</reference>
<dbReference type="Proteomes" id="UP001152798">
    <property type="component" value="Chromosome 4"/>
</dbReference>
<dbReference type="OrthoDB" id="3225452at2759"/>
<protein>
    <submittedName>
        <fullName evidence="2">Uncharacterized protein</fullName>
    </submittedName>
</protein>
<feature type="region of interest" description="Disordered" evidence="1">
    <location>
        <begin position="1"/>
        <end position="54"/>
    </location>
</feature>
<keyword evidence="3" id="KW-1185">Reference proteome</keyword>
<feature type="compositionally biased region" description="Basic and acidic residues" evidence="1">
    <location>
        <begin position="1"/>
        <end position="22"/>
    </location>
</feature>
<dbReference type="InterPro" id="IPR001356">
    <property type="entry name" value="HD"/>
</dbReference>
<dbReference type="EMBL" id="OV725080">
    <property type="protein sequence ID" value="CAH1400581.1"/>
    <property type="molecule type" value="Genomic_DNA"/>
</dbReference>
<evidence type="ECO:0000313" key="2">
    <source>
        <dbReference type="EMBL" id="CAH1400581.1"/>
    </source>
</evidence>
<dbReference type="Gene3D" id="1.10.10.60">
    <property type="entry name" value="Homeodomain-like"/>
    <property type="match status" value="1"/>
</dbReference>
<feature type="region of interest" description="Disordered" evidence="1">
    <location>
        <begin position="174"/>
        <end position="193"/>
    </location>
</feature>
<gene>
    <name evidence="2" type="ORF">NEZAVI_LOCUS9790</name>
</gene>
<accession>A0A9P0HFA4</accession>
<dbReference type="GO" id="GO:0003677">
    <property type="term" value="F:DNA binding"/>
    <property type="evidence" value="ECO:0007669"/>
    <property type="project" value="InterPro"/>
</dbReference>
<organism evidence="2 3">
    <name type="scientific">Nezara viridula</name>
    <name type="common">Southern green stink bug</name>
    <name type="synonym">Cimex viridulus</name>
    <dbReference type="NCBI Taxonomy" id="85310"/>
    <lineage>
        <taxon>Eukaryota</taxon>
        <taxon>Metazoa</taxon>
        <taxon>Ecdysozoa</taxon>
        <taxon>Arthropoda</taxon>
        <taxon>Hexapoda</taxon>
        <taxon>Insecta</taxon>
        <taxon>Pterygota</taxon>
        <taxon>Neoptera</taxon>
        <taxon>Paraneoptera</taxon>
        <taxon>Hemiptera</taxon>
        <taxon>Heteroptera</taxon>
        <taxon>Panheteroptera</taxon>
        <taxon>Pentatomomorpha</taxon>
        <taxon>Pentatomoidea</taxon>
        <taxon>Pentatomidae</taxon>
        <taxon>Pentatominae</taxon>
        <taxon>Nezara</taxon>
    </lineage>
</organism>
<proteinExistence type="predicted"/>
<feature type="compositionally biased region" description="Basic residues" evidence="1">
    <location>
        <begin position="34"/>
        <end position="45"/>
    </location>
</feature>
<evidence type="ECO:0000256" key="1">
    <source>
        <dbReference type="SAM" id="MobiDB-lite"/>
    </source>
</evidence>
<dbReference type="CDD" id="cd00086">
    <property type="entry name" value="homeodomain"/>
    <property type="match status" value="1"/>
</dbReference>
<evidence type="ECO:0000313" key="3">
    <source>
        <dbReference type="Proteomes" id="UP001152798"/>
    </source>
</evidence>
<feature type="region of interest" description="Disordered" evidence="1">
    <location>
        <begin position="88"/>
        <end position="167"/>
    </location>
</feature>
<dbReference type="AlphaFoldDB" id="A0A9P0HFA4"/>
<name>A0A9P0HFA4_NEZVI</name>